<organism evidence="7 8">
    <name type="scientific">Trinickia caryophylli</name>
    <name type="common">Paraburkholderia caryophylli</name>
    <dbReference type="NCBI Taxonomy" id="28094"/>
    <lineage>
        <taxon>Bacteria</taxon>
        <taxon>Pseudomonadati</taxon>
        <taxon>Pseudomonadota</taxon>
        <taxon>Betaproteobacteria</taxon>
        <taxon>Burkholderiales</taxon>
        <taxon>Burkholderiaceae</taxon>
        <taxon>Trinickia</taxon>
    </lineage>
</organism>
<gene>
    <name evidence="7" type="ORF">SAMN06295900_10235</name>
</gene>
<evidence type="ECO:0000259" key="6">
    <source>
        <dbReference type="Pfam" id="PF07298"/>
    </source>
</evidence>
<dbReference type="GO" id="GO:0016020">
    <property type="term" value="C:membrane"/>
    <property type="evidence" value="ECO:0007669"/>
    <property type="project" value="UniProtKB-SubCell"/>
</dbReference>
<evidence type="ECO:0000256" key="5">
    <source>
        <dbReference type="SAM" id="Phobius"/>
    </source>
</evidence>
<feature type="transmembrane region" description="Helical" evidence="5">
    <location>
        <begin position="123"/>
        <end position="144"/>
    </location>
</feature>
<dbReference type="AlphaFoldDB" id="A0A1X7CUW5"/>
<evidence type="ECO:0000313" key="8">
    <source>
        <dbReference type="Proteomes" id="UP000192911"/>
    </source>
</evidence>
<feature type="transmembrane region" description="Helical" evidence="5">
    <location>
        <begin position="71"/>
        <end position="93"/>
    </location>
</feature>
<keyword evidence="8" id="KW-1185">Reference proteome</keyword>
<keyword evidence="2 5" id="KW-0812">Transmembrane</keyword>
<comment type="subcellular location">
    <subcellularLocation>
        <location evidence="1">Membrane</location>
        <topology evidence="1">Multi-pass membrane protein</topology>
    </subcellularLocation>
</comment>
<dbReference type="GeneID" id="95552642"/>
<evidence type="ECO:0000256" key="1">
    <source>
        <dbReference type="ARBA" id="ARBA00004141"/>
    </source>
</evidence>
<dbReference type="OrthoDB" id="5293641at2"/>
<reference evidence="8" key="1">
    <citation type="submission" date="2017-04" db="EMBL/GenBank/DDBJ databases">
        <authorList>
            <person name="Varghese N."/>
            <person name="Submissions S."/>
        </authorList>
    </citation>
    <scope>NUCLEOTIDE SEQUENCE [LARGE SCALE GENOMIC DNA]</scope>
    <source>
        <strain evidence="8">Ballard 720</strain>
    </source>
</reference>
<dbReference type="EMBL" id="FXAH01000002">
    <property type="protein sequence ID" value="SMF03527.1"/>
    <property type="molecule type" value="Genomic_DNA"/>
</dbReference>
<protein>
    <submittedName>
        <fullName evidence="7">Uncharacterized membrane protein</fullName>
    </submittedName>
</protein>
<evidence type="ECO:0000256" key="2">
    <source>
        <dbReference type="ARBA" id="ARBA00022692"/>
    </source>
</evidence>
<sequence length="192" mass="21016">MGTMILGLLIFLGTHSVRLVAAPWRDAQFARLGEQRWKGIYSLSSAIGFALIVWGYGIARHSPHWLWVPPPGVRHLTALLVLVAFILIAAAYIPRNRIKQMVGHPMYAGVAVWAFGHLLANGAAQAVVLFGAFLVWAAAGYLVWRRRDRVAGVRYPVGTMSADVRTVVIGLLAWAAFAFLLHGWLIGVKPLG</sequence>
<keyword evidence="4 5" id="KW-0472">Membrane</keyword>
<dbReference type="InterPro" id="IPR009915">
    <property type="entry name" value="NnrU_dom"/>
</dbReference>
<dbReference type="Proteomes" id="UP000192911">
    <property type="component" value="Unassembled WGS sequence"/>
</dbReference>
<feature type="domain" description="NnrU" evidence="6">
    <location>
        <begin position="4"/>
        <end position="190"/>
    </location>
</feature>
<feature type="transmembrane region" description="Helical" evidence="5">
    <location>
        <begin position="40"/>
        <end position="59"/>
    </location>
</feature>
<evidence type="ECO:0000256" key="3">
    <source>
        <dbReference type="ARBA" id="ARBA00022989"/>
    </source>
</evidence>
<keyword evidence="3 5" id="KW-1133">Transmembrane helix</keyword>
<evidence type="ECO:0000313" key="7">
    <source>
        <dbReference type="EMBL" id="SMF03527.1"/>
    </source>
</evidence>
<dbReference type="Pfam" id="PF07298">
    <property type="entry name" value="NnrU"/>
    <property type="match status" value="1"/>
</dbReference>
<dbReference type="STRING" id="28094.SAMN06295900_10235"/>
<dbReference type="RefSeq" id="WP_102622892.1">
    <property type="nucleotide sequence ID" value="NZ_BSQD01000002.1"/>
</dbReference>
<feature type="transmembrane region" description="Helical" evidence="5">
    <location>
        <begin position="164"/>
        <end position="186"/>
    </location>
</feature>
<evidence type="ECO:0000256" key="4">
    <source>
        <dbReference type="ARBA" id="ARBA00023136"/>
    </source>
</evidence>
<name>A0A1X7CUW5_TRICW</name>
<proteinExistence type="predicted"/>
<accession>A0A1X7CUW5</accession>